<sequence>MSAHQDKKAGQADTHPSTNDETIVTHAGRSSGHFGAVNTPVYHASTILFPTLAAYEQKATAPVRYGRRGTPTTMALEDAISTLEGAAGTVLTPSGMSAVTTTLIAHAGPGVEFLISDAVYPPVRAFCRRLNEQFGVKTVFYDPCIGPDIAALVTDRTRLIWMESPGSHTFEIQDIAAITQVARAHGVTTVIDNSWSGGHFLKPFRLGVDIVVHAATKYIGGHADAMLGAIACNEDNLGKMRKAISDFGLCAGPDDAYLVLRGFRTLVTRLKQHNENGLEVARWLEAHPLVERVIHPALASHPQHALWREQFTGASGLFGFVIRCRDKAALGPMMDGLSYFGMGSSWGGFESLLIPVSLDGKREATRPAWQGQLMRIHVGLEHPEDLIGDLDRALERLSMADSGV</sequence>
<dbReference type="InterPro" id="IPR000277">
    <property type="entry name" value="Cys/Met-Metab_PyrdxlP-dep_enz"/>
</dbReference>
<evidence type="ECO:0000256" key="1">
    <source>
        <dbReference type="ARBA" id="ARBA00001933"/>
    </source>
</evidence>
<proteinExistence type="inferred from homology"/>
<dbReference type="EMBL" id="QJJK01000004">
    <property type="protein sequence ID" value="PXW60158.1"/>
    <property type="molecule type" value="Genomic_DNA"/>
</dbReference>
<dbReference type="RefSeq" id="WP_110374503.1">
    <property type="nucleotide sequence ID" value="NZ_JAHBRY010000001.1"/>
</dbReference>
<organism evidence="9 10">
    <name type="scientific">Chelatococcus asaccharovorans</name>
    <dbReference type="NCBI Taxonomy" id="28210"/>
    <lineage>
        <taxon>Bacteria</taxon>
        <taxon>Pseudomonadati</taxon>
        <taxon>Pseudomonadota</taxon>
        <taxon>Alphaproteobacteria</taxon>
        <taxon>Hyphomicrobiales</taxon>
        <taxon>Chelatococcaceae</taxon>
        <taxon>Chelatococcus</taxon>
    </lineage>
</organism>
<comment type="catalytic activity">
    <reaction evidence="5">
        <text>L,L-cystathionine + H2O = L-homocysteine + pyruvate + NH4(+)</text>
        <dbReference type="Rhea" id="RHEA:13965"/>
        <dbReference type="ChEBI" id="CHEBI:15361"/>
        <dbReference type="ChEBI" id="CHEBI:15377"/>
        <dbReference type="ChEBI" id="CHEBI:28938"/>
        <dbReference type="ChEBI" id="CHEBI:58161"/>
        <dbReference type="ChEBI" id="CHEBI:58199"/>
    </reaction>
</comment>
<evidence type="ECO:0000256" key="5">
    <source>
        <dbReference type="ARBA" id="ARBA00047517"/>
    </source>
</evidence>
<dbReference type="PANTHER" id="PTHR43500">
    <property type="entry name" value="CYSTATHIONINE BETA-LYASE-RELATED"/>
    <property type="match status" value="1"/>
</dbReference>
<dbReference type="PANTHER" id="PTHR43500:SF1">
    <property type="entry name" value="CYSTATHIONINE BETA-LYASE-RELATED"/>
    <property type="match status" value="1"/>
</dbReference>
<dbReference type="NCBIfam" id="TIGR01324">
    <property type="entry name" value="cysta_beta_ly_B"/>
    <property type="match status" value="1"/>
</dbReference>
<accession>A0A2V3UBA6</accession>
<dbReference type="FunFam" id="3.40.640.10:FF:000046">
    <property type="entry name" value="Cystathionine gamma-lyase"/>
    <property type="match status" value="1"/>
</dbReference>
<comment type="cofactor">
    <cofactor evidence="1 7">
        <name>pyridoxal 5'-phosphate</name>
        <dbReference type="ChEBI" id="CHEBI:597326"/>
    </cofactor>
</comment>
<evidence type="ECO:0000256" key="2">
    <source>
        <dbReference type="ARBA" id="ARBA00009077"/>
    </source>
</evidence>
<protein>
    <submittedName>
        <fullName evidence="9">Cystathionine beta-lyase</fullName>
    </submittedName>
</protein>
<dbReference type="GO" id="GO:0019450">
    <property type="term" value="P:L-cysteine catabolic process to pyruvate"/>
    <property type="evidence" value="ECO:0007669"/>
    <property type="project" value="TreeGrafter"/>
</dbReference>
<comment type="caution">
    <text evidence="9">The sequence shown here is derived from an EMBL/GenBank/DDBJ whole genome shotgun (WGS) entry which is preliminary data.</text>
</comment>
<dbReference type="Gene3D" id="3.90.1150.10">
    <property type="entry name" value="Aspartate Aminotransferase, domain 1"/>
    <property type="match status" value="1"/>
</dbReference>
<dbReference type="PIRSF" id="PIRSF001434">
    <property type="entry name" value="CGS"/>
    <property type="match status" value="1"/>
</dbReference>
<evidence type="ECO:0000256" key="7">
    <source>
        <dbReference type="RuleBase" id="RU362118"/>
    </source>
</evidence>
<reference evidence="9 10" key="1">
    <citation type="submission" date="2018-05" db="EMBL/GenBank/DDBJ databases">
        <title>Genomic Encyclopedia of Type Strains, Phase IV (KMG-IV): sequencing the most valuable type-strain genomes for metagenomic binning, comparative biology and taxonomic classification.</title>
        <authorList>
            <person name="Goeker M."/>
        </authorList>
    </citation>
    <scope>NUCLEOTIDE SEQUENCE [LARGE SCALE GENOMIC DNA]</scope>
    <source>
        <strain evidence="9 10">DSM 6462</strain>
    </source>
</reference>
<dbReference type="InterPro" id="IPR015422">
    <property type="entry name" value="PyrdxlP-dep_Trfase_small"/>
</dbReference>
<dbReference type="GO" id="GO:0019346">
    <property type="term" value="P:transsulfuration"/>
    <property type="evidence" value="ECO:0007669"/>
    <property type="project" value="InterPro"/>
</dbReference>
<name>A0A2V3UBA6_9HYPH</name>
<gene>
    <name evidence="9" type="ORF">C7450_104210</name>
</gene>
<dbReference type="GO" id="GO:0030170">
    <property type="term" value="F:pyridoxal phosphate binding"/>
    <property type="evidence" value="ECO:0007669"/>
    <property type="project" value="InterPro"/>
</dbReference>
<feature type="modified residue" description="N6-(pyridoxal phosphate)lysine" evidence="6">
    <location>
        <position position="217"/>
    </location>
</feature>
<evidence type="ECO:0000256" key="3">
    <source>
        <dbReference type="ARBA" id="ARBA00022898"/>
    </source>
</evidence>
<keyword evidence="4 9" id="KW-0456">Lyase</keyword>
<keyword evidence="10" id="KW-1185">Reference proteome</keyword>
<dbReference type="OrthoDB" id="9790858at2"/>
<evidence type="ECO:0000313" key="9">
    <source>
        <dbReference type="EMBL" id="PXW60158.1"/>
    </source>
</evidence>
<dbReference type="Pfam" id="PF01053">
    <property type="entry name" value="Cys_Met_Meta_PP"/>
    <property type="match status" value="1"/>
</dbReference>
<feature type="compositionally biased region" description="Basic and acidic residues" evidence="8">
    <location>
        <begin position="1"/>
        <end position="10"/>
    </location>
</feature>
<dbReference type="InterPro" id="IPR015424">
    <property type="entry name" value="PyrdxlP-dep_Trfase"/>
</dbReference>
<dbReference type="AlphaFoldDB" id="A0A2V3UBA6"/>
<dbReference type="Gene3D" id="3.40.640.10">
    <property type="entry name" value="Type I PLP-dependent aspartate aminotransferase-like (Major domain)"/>
    <property type="match status" value="1"/>
</dbReference>
<feature type="region of interest" description="Disordered" evidence="8">
    <location>
        <begin position="1"/>
        <end position="25"/>
    </location>
</feature>
<evidence type="ECO:0000256" key="4">
    <source>
        <dbReference type="ARBA" id="ARBA00023239"/>
    </source>
</evidence>
<dbReference type="InterPro" id="IPR006233">
    <property type="entry name" value="Cys_b_lyase_bac"/>
</dbReference>
<dbReference type="InterPro" id="IPR015421">
    <property type="entry name" value="PyrdxlP-dep_Trfase_major"/>
</dbReference>
<dbReference type="SUPFAM" id="SSF53383">
    <property type="entry name" value="PLP-dependent transferases"/>
    <property type="match status" value="1"/>
</dbReference>
<comment type="similarity">
    <text evidence="2 7">Belongs to the trans-sulfuration enzymes family.</text>
</comment>
<dbReference type="GO" id="GO:0047804">
    <property type="term" value="F:cysteine-S-conjugate beta-lyase activity"/>
    <property type="evidence" value="ECO:0007669"/>
    <property type="project" value="InterPro"/>
</dbReference>
<evidence type="ECO:0000256" key="6">
    <source>
        <dbReference type="PIRSR" id="PIRSR001434-2"/>
    </source>
</evidence>
<keyword evidence="3 6" id="KW-0663">Pyridoxal phosphate</keyword>
<evidence type="ECO:0000313" key="10">
    <source>
        <dbReference type="Proteomes" id="UP000248021"/>
    </source>
</evidence>
<dbReference type="Proteomes" id="UP000248021">
    <property type="component" value="Unassembled WGS sequence"/>
</dbReference>
<evidence type="ECO:0000256" key="8">
    <source>
        <dbReference type="SAM" id="MobiDB-lite"/>
    </source>
</evidence>